<feature type="transmembrane region" description="Helical" evidence="2">
    <location>
        <begin position="293"/>
        <end position="318"/>
    </location>
</feature>
<dbReference type="Gene3D" id="2.60.40.10">
    <property type="entry name" value="Immunoglobulins"/>
    <property type="match status" value="2"/>
</dbReference>
<feature type="region of interest" description="Disordered" evidence="1">
    <location>
        <begin position="576"/>
        <end position="606"/>
    </location>
</feature>
<keyword evidence="2" id="KW-0472">Membrane</keyword>
<evidence type="ECO:0000313" key="6">
    <source>
        <dbReference type="Proteomes" id="UP000318571"/>
    </source>
</evidence>
<dbReference type="PROSITE" id="PS50835">
    <property type="entry name" value="IG_LIKE"/>
    <property type="match status" value="1"/>
</dbReference>
<dbReference type="PANTHER" id="PTHR45889:SF8">
    <property type="entry name" value="IG-LIKE DOMAIN-CONTAINING PROTEIN"/>
    <property type="match status" value="1"/>
</dbReference>
<gene>
    <name evidence="5" type="ORF">TCAL_02553</name>
</gene>
<feature type="region of interest" description="Disordered" evidence="1">
    <location>
        <begin position="482"/>
        <end position="541"/>
    </location>
</feature>
<accession>A0A553P7Y7</accession>
<dbReference type="InterPro" id="IPR013783">
    <property type="entry name" value="Ig-like_fold"/>
</dbReference>
<dbReference type="InterPro" id="IPR007110">
    <property type="entry name" value="Ig-like_dom"/>
</dbReference>
<feature type="region of interest" description="Disordered" evidence="1">
    <location>
        <begin position="326"/>
        <end position="461"/>
    </location>
</feature>
<dbReference type="Proteomes" id="UP000318571">
    <property type="component" value="Chromosome 3"/>
</dbReference>
<comment type="caution">
    <text evidence="5">The sequence shown here is derived from an EMBL/GenBank/DDBJ whole genome shotgun (WGS) entry which is preliminary data.</text>
</comment>
<dbReference type="EMBL" id="VCGU01000007">
    <property type="protein sequence ID" value="TRY73760.1"/>
    <property type="molecule type" value="Genomic_DNA"/>
</dbReference>
<reference evidence="5 6" key="1">
    <citation type="journal article" date="2018" name="Nat. Ecol. Evol.">
        <title>Genomic signatures of mitonuclear coevolution across populations of Tigriopus californicus.</title>
        <authorList>
            <person name="Barreto F.S."/>
            <person name="Watson E.T."/>
            <person name="Lima T.G."/>
            <person name="Willett C.S."/>
            <person name="Edmands S."/>
            <person name="Li W."/>
            <person name="Burton R.S."/>
        </authorList>
    </citation>
    <scope>NUCLEOTIDE SEQUENCE [LARGE SCALE GENOMIC DNA]</scope>
    <source>
        <strain evidence="5 6">San Diego</strain>
    </source>
</reference>
<feature type="chain" id="PRO_5022042456" description="Ig-like domain-containing protein" evidence="3">
    <location>
        <begin position="36"/>
        <end position="606"/>
    </location>
</feature>
<keyword evidence="6" id="KW-1185">Reference proteome</keyword>
<feature type="compositionally biased region" description="Basic and acidic residues" evidence="1">
    <location>
        <begin position="445"/>
        <end position="455"/>
    </location>
</feature>
<keyword evidence="3" id="KW-0732">Signal</keyword>
<dbReference type="AlphaFoldDB" id="A0A553P7Y7"/>
<feature type="compositionally biased region" description="Polar residues" evidence="1">
    <location>
        <begin position="430"/>
        <end position="444"/>
    </location>
</feature>
<feature type="compositionally biased region" description="Basic and acidic residues" evidence="1">
    <location>
        <begin position="594"/>
        <end position="606"/>
    </location>
</feature>
<protein>
    <recommendedName>
        <fullName evidence="4">Ig-like domain-containing protein</fullName>
    </recommendedName>
</protein>
<dbReference type="SMART" id="SM00409">
    <property type="entry name" value="IG"/>
    <property type="match status" value="2"/>
</dbReference>
<feature type="compositionally biased region" description="Polar residues" evidence="1">
    <location>
        <begin position="516"/>
        <end position="538"/>
    </location>
</feature>
<feature type="domain" description="Ig-like" evidence="4">
    <location>
        <begin position="168"/>
        <end position="208"/>
    </location>
</feature>
<evidence type="ECO:0000259" key="4">
    <source>
        <dbReference type="PROSITE" id="PS50835"/>
    </source>
</evidence>
<dbReference type="OrthoDB" id="10523372at2759"/>
<evidence type="ECO:0000256" key="1">
    <source>
        <dbReference type="SAM" id="MobiDB-lite"/>
    </source>
</evidence>
<dbReference type="InterPro" id="IPR003599">
    <property type="entry name" value="Ig_sub"/>
</dbReference>
<dbReference type="OMA" id="TFESINC"/>
<dbReference type="PANTHER" id="PTHR45889">
    <property type="entry name" value="IG-LIKE DOMAIN-CONTAINING PROTEIN"/>
    <property type="match status" value="1"/>
</dbReference>
<dbReference type="InterPro" id="IPR036179">
    <property type="entry name" value="Ig-like_dom_sf"/>
</dbReference>
<proteinExistence type="predicted"/>
<evidence type="ECO:0000313" key="5">
    <source>
        <dbReference type="EMBL" id="TRY73760.1"/>
    </source>
</evidence>
<sequence length="606" mass="68128">MTYSQKMQGRRPRTNLLLLFLVSTYILNLFHLCLGQEWPPQKGNGRDTNRIVPNRESRAIQVINKSPPDGRIVKLGHSVRLSCRTDRRWFFCLWNSPQGDKQCAIQLNSPRSVCDLDSRIIMDSGLNNCDIEVKNVQPEDYGSWLCMVSDPDQFDSARERVSLEVGQPASVKFDPEFGSKNVLTITEGETISIRCAATKGHPAAQLSWEGPKEAKLDIRSSPEIIRNDRTHTTDVFHTVKYKADLKDNDKEIICLATQVDHDGRSVLYESSAILQLKIDKIVLPVDNALTQRIGIISGVLLAIIFLILLLMFCIFVICRRRRKRSRPPSSQATLDSSPEPPLKPIWTTDPLMGQSSPRKTERQINQLAYADILEPAPRRANHRDGDKLNQTGSQGSSSTRSTTSQGSWEEDRSVGGELEDISIQRAPSVVPQTSMLSRQQSPSLHETHFGSDTDLPRTVLHHPDPFLQQQQLQQQPIYSNQQFQQQPVYGRPNPRSGRPASSADAVLNPSPYYPNHSLNRPHSALSYPNSQPDSTGSYIPTILRRLPTPNGQLTTSTKSVFDCDLGCFDLLEEEEHSMACPHHSSRSNSTDSEITNRTKDVEDRNH</sequence>
<keyword evidence="2" id="KW-1133">Transmembrane helix</keyword>
<organism evidence="5 6">
    <name type="scientific">Tigriopus californicus</name>
    <name type="common">Marine copepod</name>
    <dbReference type="NCBI Taxonomy" id="6832"/>
    <lineage>
        <taxon>Eukaryota</taxon>
        <taxon>Metazoa</taxon>
        <taxon>Ecdysozoa</taxon>
        <taxon>Arthropoda</taxon>
        <taxon>Crustacea</taxon>
        <taxon>Multicrustacea</taxon>
        <taxon>Hexanauplia</taxon>
        <taxon>Copepoda</taxon>
        <taxon>Harpacticoida</taxon>
        <taxon>Harpacticidae</taxon>
        <taxon>Tigriopus</taxon>
    </lineage>
</organism>
<feature type="compositionally biased region" description="Low complexity" evidence="1">
    <location>
        <begin position="390"/>
        <end position="407"/>
    </location>
</feature>
<evidence type="ECO:0000256" key="2">
    <source>
        <dbReference type="SAM" id="Phobius"/>
    </source>
</evidence>
<keyword evidence="2" id="KW-0812">Transmembrane</keyword>
<feature type="signal peptide" evidence="3">
    <location>
        <begin position="1"/>
        <end position="35"/>
    </location>
</feature>
<dbReference type="SUPFAM" id="SSF48726">
    <property type="entry name" value="Immunoglobulin"/>
    <property type="match status" value="1"/>
</dbReference>
<evidence type="ECO:0000256" key="3">
    <source>
        <dbReference type="SAM" id="SignalP"/>
    </source>
</evidence>
<name>A0A553P7Y7_TIGCA</name>